<evidence type="ECO:0000313" key="1">
    <source>
        <dbReference type="EMBL" id="KZN97316.1"/>
    </source>
</evidence>
<dbReference type="GeneID" id="301125390"/>
<dbReference type="Proteomes" id="UP000076476">
    <property type="component" value="Unassembled WGS sequence"/>
</dbReference>
<proteinExistence type="predicted"/>
<dbReference type="STRING" id="33936.AZI98_04005"/>
<comment type="caution">
    <text evidence="1">The sequence shown here is derived from an EMBL/GenBank/DDBJ whole genome shotgun (WGS) entry which is preliminary data.</text>
</comment>
<keyword evidence="2" id="KW-1185">Reference proteome</keyword>
<reference evidence="1 2" key="1">
    <citation type="submission" date="2016-04" db="EMBL/GenBank/DDBJ databases">
        <title>Draft genome sequence of Aeribacillus pallidus 8m3 from petroleum reservoir.</title>
        <authorList>
            <person name="Poltaraus A.B."/>
            <person name="Nazina T.N."/>
            <person name="Tourova T.P."/>
            <person name="Malakho S.M."/>
            <person name="Korshunova A.V."/>
            <person name="Sokolova D.S."/>
        </authorList>
    </citation>
    <scope>NUCLEOTIDE SEQUENCE [LARGE SCALE GENOMIC DNA]</scope>
    <source>
        <strain evidence="1 2">8m3</strain>
    </source>
</reference>
<dbReference type="SUPFAM" id="SSF51735">
    <property type="entry name" value="NAD(P)-binding Rossmann-fold domains"/>
    <property type="match status" value="1"/>
</dbReference>
<dbReference type="AlphaFoldDB" id="A0A165YPQ2"/>
<dbReference type="OrthoDB" id="2938417at2"/>
<accession>A0A165YPQ2</accession>
<gene>
    <name evidence="1" type="ORF">AZI98_04005</name>
</gene>
<protein>
    <submittedName>
        <fullName evidence="1">Uncharacterized protein</fullName>
    </submittedName>
</protein>
<evidence type="ECO:0000313" key="2">
    <source>
        <dbReference type="Proteomes" id="UP000076476"/>
    </source>
</evidence>
<name>A0A165YPQ2_9BACI</name>
<sequence>MSTALKQCKHILIVGVHQFEGFHICSKLVEEGLLVDGVVIVPKNPLQKKICEEEMMWLGRNAHFHLLEEDSWIEDASKKQYDLIYYCQTDHQPIDDEAEKHRLEKTVEIASLKQTPIIFIFSLEGENPLEYRDEEIDSWMQQIGQKWTFPYLFVYLPTVFGPWQPLGHWISNSLLECTGISRSKTNANEKIVIRDILHIDEIVPVLTEFDEDLFAKKTIYLISDDKERIKKVMSFFDIFHYIYKPISKSEHHLVVPKTVENIEKSLQELKDFFLQNTRRLYT</sequence>
<dbReference type="RefSeq" id="WP_063387011.1">
    <property type="nucleotide sequence ID" value="NZ_LWBR01000011.1"/>
</dbReference>
<dbReference type="EMBL" id="LWBR01000011">
    <property type="protein sequence ID" value="KZN97316.1"/>
    <property type="molecule type" value="Genomic_DNA"/>
</dbReference>
<dbReference type="InterPro" id="IPR036291">
    <property type="entry name" value="NAD(P)-bd_dom_sf"/>
</dbReference>
<organism evidence="1 2">
    <name type="scientific">Aeribacillus pallidus</name>
    <dbReference type="NCBI Taxonomy" id="33936"/>
    <lineage>
        <taxon>Bacteria</taxon>
        <taxon>Bacillati</taxon>
        <taxon>Bacillota</taxon>
        <taxon>Bacilli</taxon>
        <taxon>Bacillales</taxon>
        <taxon>Bacillaceae</taxon>
        <taxon>Aeribacillus</taxon>
    </lineage>
</organism>